<protein>
    <submittedName>
        <fullName evidence="7">Radical SAM domain protein</fullName>
    </submittedName>
</protein>
<keyword evidence="3" id="KW-0479">Metal-binding</keyword>
<feature type="region of interest" description="Disordered" evidence="6">
    <location>
        <begin position="29"/>
        <end position="50"/>
    </location>
</feature>
<dbReference type="InterPro" id="IPR058240">
    <property type="entry name" value="rSAM_sf"/>
</dbReference>
<evidence type="ECO:0000256" key="1">
    <source>
        <dbReference type="ARBA" id="ARBA00001966"/>
    </source>
</evidence>
<dbReference type="AlphaFoldDB" id="Q604H2"/>
<proteinExistence type="predicted"/>
<dbReference type="InterPro" id="IPR007197">
    <property type="entry name" value="rSAM"/>
</dbReference>
<dbReference type="HOGENOM" id="CLU_064707_0_0_6"/>
<keyword evidence="2" id="KW-0949">S-adenosyl-L-methionine</keyword>
<name>Q604H2_METCA</name>
<dbReference type="Proteomes" id="UP000006821">
    <property type="component" value="Chromosome"/>
</dbReference>
<keyword evidence="5" id="KW-0411">Iron-sulfur</keyword>
<dbReference type="Gene3D" id="3.20.20.70">
    <property type="entry name" value="Aldolase class I"/>
    <property type="match status" value="1"/>
</dbReference>
<dbReference type="SUPFAM" id="SSF102114">
    <property type="entry name" value="Radical SAM enzymes"/>
    <property type="match status" value="1"/>
</dbReference>
<reference evidence="7 8" key="1">
    <citation type="journal article" date="2004" name="PLoS Biol.">
        <title>Genomic insights into methanotrophy: the complete genome sequence of Methylococcus capsulatus (Bath).</title>
        <authorList>
            <person name="Ward N.L."/>
            <person name="Larsen O."/>
            <person name="Sakwa J."/>
            <person name="Bruseth L."/>
            <person name="Khouri H.M."/>
            <person name="Durkin A.S."/>
            <person name="Dimitrov G."/>
            <person name="Jiang L."/>
            <person name="Scanlan D."/>
            <person name="Kang K.H."/>
            <person name="Lewis M.R."/>
            <person name="Nelson K.E."/>
            <person name="Methe B.A."/>
            <person name="Wu M."/>
            <person name="Heidelberg J.F."/>
            <person name="Paulsen I.T."/>
            <person name="Fouts D.E."/>
            <person name="Ravel J."/>
            <person name="Tettelin H."/>
            <person name="Ren Q."/>
            <person name="Read T.D."/>
            <person name="DeBoy R.T."/>
            <person name="Seshadri R."/>
            <person name="Salzberg S.L."/>
            <person name="Jensen H.B."/>
            <person name="Birkeland N.K."/>
            <person name="Nelson W.C."/>
            <person name="Dodson R.J."/>
            <person name="Grindhaug S.H."/>
            <person name="Holt I.E."/>
            <person name="Eidhammer I."/>
            <person name="Jonasen I."/>
            <person name="Vanaken S."/>
            <person name="Utterback T.R."/>
            <person name="Feldblyum T.V."/>
            <person name="Fraser C.M."/>
            <person name="Lillehaug J.R."/>
            <person name="Eisen J.A."/>
        </authorList>
    </citation>
    <scope>NUCLEOTIDE SEQUENCE [LARGE SCALE GENOMIC DNA]</scope>
    <source>
        <strain evidence="8">ATCC 33009 / NCIMB 11132 / Bath</strain>
    </source>
</reference>
<dbReference type="GO" id="GO:0046872">
    <property type="term" value="F:metal ion binding"/>
    <property type="evidence" value="ECO:0007669"/>
    <property type="project" value="UniProtKB-KW"/>
</dbReference>
<dbReference type="STRING" id="243233.MCA2571"/>
<evidence type="ECO:0000256" key="4">
    <source>
        <dbReference type="ARBA" id="ARBA00023004"/>
    </source>
</evidence>
<keyword evidence="4" id="KW-0408">Iron</keyword>
<dbReference type="SFLD" id="SFLDS00029">
    <property type="entry name" value="Radical_SAM"/>
    <property type="match status" value="1"/>
</dbReference>
<dbReference type="GO" id="GO:0003824">
    <property type="term" value="F:catalytic activity"/>
    <property type="evidence" value="ECO:0007669"/>
    <property type="project" value="InterPro"/>
</dbReference>
<evidence type="ECO:0000313" key="8">
    <source>
        <dbReference type="Proteomes" id="UP000006821"/>
    </source>
</evidence>
<comment type="cofactor">
    <cofactor evidence="1">
        <name>[4Fe-4S] cluster</name>
        <dbReference type="ChEBI" id="CHEBI:49883"/>
    </cofactor>
</comment>
<dbReference type="CDD" id="cd01335">
    <property type="entry name" value="Radical_SAM"/>
    <property type="match status" value="1"/>
</dbReference>
<dbReference type="eggNOG" id="COG0731">
    <property type="taxonomic scope" value="Bacteria"/>
</dbReference>
<evidence type="ECO:0000256" key="6">
    <source>
        <dbReference type="SAM" id="MobiDB-lite"/>
    </source>
</evidence>
<evidence type="ECO:0000256" key="5">
    <source>
        <dbReference type="ARBA" id="ARBA00023014"/>
    </source>
</evidence>
<dbReference type="GO" id="GO:0051536">
    <property type="term" value="F:iron-sulfur cluster binding"/>
    <property type="evidence" value="ECO:0007669"/>
    <property type="project" value="UniProtKB-KW"/>
</dbReference>
<evidence type="ECO:0000256" key="3">
    <source>
        <dbReference type="ARBA" id="ARBA00022723"/>
    </source>
</evidence>
<accession>Q604H2</accession>
<gene>
    <name evidence="7" type="ordered locus">MCA2571</name>
</gene>
<organism evidence="7 8">
    <name type="scientific">Methylococcus capsulatus (strain ATCC 33009 / NCIMB 11132 / Bath)</name>
    <dbReference type="NCBI Taxonomy" id="243233"/>
    <lineage>
        <taxon>Bacteria</taxon>
        <taxon>Pseudomonadati</taxon>
        <taxon>Pseudomonadota</taxon>
        <taxon>Gammaproteobacteria</taxon>
        <taxon>Methylococcales</taxon>
        <taxon>Methylococcaceae</taxon>
        <taxon>Methylococcus</taxon>
    </lineage>
</organism>
<dbReference type="EMBL" id="AE017282">
    <property type="protein sequence ID" value="AAU91349.1"/>
    <property type="molecule type" value="Genomic_DNA"/>
</dbReference>
<dbReference type="InterPro" id="IPR013785">
    <property type="entry name" value="Aldolase_TIM"/>
</dbReference>
<sequence>MLAYHAHPMPPKDVRRSAFFARCANRGVERAGNSQSRRRPGANPESAGDLVIRLPPGNHPGGGIPVSRVLTGTRVVSSSMSASHRLSVSDHSRDSAGLRYVYPVLSRRAGGLSLGINLNPNNACNWRCIYCQVPDLRRGGAPAVDVVLLSRELEGLLADVLEGDFFERYGVPDDQRRIRDIAISGNGEPTGAAEFEQVIAAIEKVTERFGLPGRIGFVLITNGSGIERLPVQQGLRHWAALGGEVWFKLDSATEAGIRRINNVHLEPQTVRRRIAACAKLCPTWLQTCLFALDGAPSSAPEQEAYLAFLSGLVCDGIPVRGVLLYGLARPSLQPESSRLARLPAEALEAFGAAIRERGLAVRITP</sequence>
<evidence type="ECO:0000313" key="7">
    <source>
        <dbReference type="EMBL" id="AAU91349.1"/>
    </source>
</evidence>
<evidence type="ECO:0000256" key="2">
    <source>
        <dbReference type="ARBA" id="ARBA00022691"/>
    </source>
</evidence>
<dbReference type="KEGG" id="mca:MCA2571"/>